<gene>
    <name evidence="1" type="ORF">MPLDJ20_320094</name>
</gene>
<proteinExistence type="predicted"/>
<evidence type="ECO:0000313" key="1">
    <source>
        <dbReference type="EMBL" id="CDX41310.1"/>
    </source>
</evidence>
<name>A0A090GNU4_MESPL</name>
<accession>A0A090GNU4</accession>
<dbReference type="EMBL" id="CCNB01000026">
    <property type="protein sequence ID" value="CDX41310.1"/>
    <property type="molecule type" value="Genomic_DNA"/>
</dbReference>
<reference evidence="1 2" key="1">
    <citation type="submission" date="2014-08" db="EMBL/GenBank/DDBJ databases">
        <authorList>
            <person name="Moulin Lionel"/>
        </authorList>
    </citation>
    <scope>NUCLEOTIDE SEQUENCE [LARGE SCALE GENOMIC DNA]</scope>
</reference>
<protein>
    <submittedName>
        <fullName evidence="1">Uncharacterized protein</fullName>
    </submittedName>
</protein>
<dbReference type="Proteomes" id="UP000046373">
    <property type="component" value="Unassembled WGS sequence"/>
</dbReference>
<evidence type="ECO:0000313" key="2">
    <source>
        <dbReference type="Proteomes" id="UP000046373"/>
    </source>
</evidence>
<sequence length="61" mass="6553">MLCYADRVPSDRSSAPSLCEFSLSVLALNARAPTGRDSALLVIIHMTDAKTFGWKIEALAA</sequence>
<organism evidence="1 2">
    <name type="scientific">Mesorhizobium plurifarium</name>
    <dbReference type="NCBI Taxonomy" id="69974"/>
    <lineage>
        <taxon>Bacteria</taxon>
        <taxon>Pseudomonadati</taxon>
        <taxon>Pseudomonadota</taxon>
        <taxon>Alphaproteobacteria</taxon>
        <taxon>Hyphomicrobiales</taxon>
        <taxon>Phyllobacteriaceae</taxon>
        <taxon>Mesorhizobium</taxon>
    </lineage>
</organism>
<dbReference type="AlphaFoldDB" id="A0A090GNU4"/>